<dbReference type="InParanoid" id="H1XSX0"/>
<dbReference type="GO" id="GO:0004803">
    <property type="term" value="F:transposase activity"/>
    <property type="evidence" value="ECO:0007669"/>
    <property type="project" value="InterPro"/>
</dbReference>
<evidence type="ECO:0000313" key="2">
    <source>
        <dbReference type="EMBL" id="APF17274.1"/>
    </source>
</evidence>
<dbReference type="InterPro" id="IPR036515">
    <property type="entry name" value="Transposase_17_sf"/>
</dbReference>
<dbReference type="Proteomes" id="UP000183868">
    <property type="component" value="Chromosome"/>
</dbReference>
<dbReference type="RefSeq" id="WP_006928524.1">
    <property type="nucleotide sequence ID" value="NZ_CM001402.1"/>
</dbReference>
<protein>
    <submittedName>
        <fullName evidence="2 3">Transposase</fullName>
    </submittedName>
</protein>
<dbReference type="EMBL" id="CP018099">
    <property type="protein sequence ID" value="APF17274.1"/>
    <property type="molecule type" value="Genomic_DNA"/>
</dbReference>
<dbReference type="HOGENOM" id="CLU_101320_1_0_0"/>
<dbReference type="STRING" id="880073.Cabys_523"/>
<dbReference type="GO" id="GO:0006313">
    <property type="term" value="P:DNA transposition"/>
    <property type="evidence" value="ECO:0007669"/>
    <property type="project" value="InterPro"/>
</dbReference>
<dbReference type="KEGG" id="caby:Cabys_523"/>
<reference evidence="3 4" key="1">
    <citation type="submission" date="2011-09" db="EMBL/GenBank/DDBJ databases">
        <title>The permanent draft genome of Caldithrix abyssi DSM 13497.</title>
        <authorList>
            <consortium name="US DOE Joint Genome Institute (JGI-PGF)"/>
            <person name="Lucas S."/>
            <person name="Han J."/>
            <person name="Lapidus A."/>
            <person name="Bruce D."/>
            <person name="Goodwin L."/>
            <person name="Pitluck S."/>
            <person name="Peters L."/>
            <person name="Kyrpides N."/>
            <person name="Mavromatis K."/>
            <person name="Ivanova N."/>
            <person name="Mikhailova N."/>
            <person name="Chertkov O."/>
            <person name="Detter J.C."/>
            <person name="Tapia R."/>
            <person name="Han C."/>
            <person name="Land M."/>
            <person name="Hauser L."/>
            <person name="Markowitz V."/>
            <person name="Cheng J.-F."/>
            <person name="Hugenholtz P."/>
            <person name="Woyke T."/>
            <person name="Wu D."/>
            <person name="Spring S."/>
            <person name="Brambilla E."/>
            <person name="Klenk H.-P."/>
            <person name="Eisen J.A."/>
        </authorList>
    </citation>
    <scope>NUCLEOTIDE SEQUENCE [LARGE SCALE GENOMIC DNA]</scope>
    <source>
        <strain evidence="3 4">DSM 13497</strain>
    </source>
</reference>
<dbReference type="eggNOG" id="COG1943">
    <property type="taxonomic scope" value="Bacteria"/>
</dbReference>
<gene>
    <name evidence="2" type="ORF">Cabys_523</name>
    <name evidence="3" type="ORF">Calab_1783</name>
</gene>
<dbReference type="Gene3D" id="3.30.70.1290">
    <property type="entry name" value="Transposase IS200-like"/>
    <property type="match status" value="1"/>
</dbReference>
<feature type="domain" description="Transposase IS200-like" evidence="1">
    <location>
        <begin position="5"/>
        <end position="119"/>
    </location>
</feature>
<sequence>MAGTYSKIYIQVIFAVKGRQNLLQKSWRNEVFKYMTGIIKNKGHKSIIINGVSDHVHCFIGLKPFMALSGLVRDIKNNSSNFINDRGFVQGKFEWQAGYGAFSYAHSQLDTVYKYILNQEAHHKKKTFREEYYNFLKKFEIEFKDEYLFEWIE</sequence>
<dbReference type="InterPro" id="IPR002686">
    <property type="entry name" value="Transposase_17"/>
</dbReference>
<evidence type="ECO:0000313" key="3">
    <source>
        <dbReference type="EMBL" id="EHO41399.1"/>
    </source>
</evidence>
<dbReference type="NCBIfam" id="NF033573">
    <property type="entry name" value="transpos_IS200"/>
    <property type="match status" value="1"/>
</dbReference>
<accession>H1XSX0</accession>
<dbReference type="AlphaFoldDB" id="H1XSX0"/>
<name>H1XSX0_CALAY</name>
<dbReference type="SMART" id="SM01321">
    <property type="entry name" value="Y1_Tnp"/>
    <property type="match status" value="1"/>
</dbReference>
<reference evidence="2 5" key="2">
    <citation type="submission" date="2016-11" db="EMBL/GenBank/DDBJ databases">
        <title>Genomic analysis of Caldithrix abyssi and proposal of a novel bacterial phylum Caldithrichaeota.</title>
        <authorList>
            <person name="Kublanov I."/>
            <person name="Sigalova O."/>
            <person name="Gavrilov S."/>
            <person name="Lebedinsky A."/>
            <person name="Ivanova N."/>
            <person name="Daum C."/>
            <person name="Reddy T."/>
            <person name="Klenk H.P."/>
            <person name="Goker M."/>
            <person name="Reva O."/>
            <person name="Miroshnichenko M."/>
            <person name="Kyprides N."/>
            <person name="Woyke T."/>
            <person name="Gelfand M."/>
        </authorList>
    </citation>
    <scope>NUCLEOTIDE SEQUENCE [LARGE SCALE GENOMIC DNA]</scope>
    <source>
        <strain evidence="2 5">LF13</strain>
    </source>
</reference>
<dbReference type="OrthoDB" id="9794403at2"/>
<proteinExistence type="predicted"/>
<dbReference type="PANTHER" id="PTHR33360">
    <property type="entry name" value="TRANSPOSASE FOR INSERTION SEQUENCE ELEMENT IS200"/>
    <property type="match status" value="1"/>
</dbReference>
<dbReference type="Pfam" id="PF01797">
    <property type="entry name" value="Y1_Tnp"/>
    <property type="match status" value="1"/>
</dbReference>
<dbReference type="GO" id="GO:0003677">
    <property type="term" value="F:DNA binding"/>
    <property type="evidence" value="ECO:0007669"/>
    <property type="project" value="InterPro"/>
</dbReference>
<dbReference type="Proteomes" id="UP000004671">
    <property type="component" value="Chromosome"/>
</dbReference>
<keyword evidence="4" id="KW-1185">Reference proteome</keyword>
<dbReference type="SUPFAM" id="SSF143422">
    <property type="entry name" value="Transposase IS200-like"/>
    <property type="match status" value="1"/>
</dbReference>
<dbReference type="PANTHER" id="PTHR33360:SF2">
    <property type="entry name" value="TRANSPOSASE FOR INSERTION SEQUENCE ELEMENT IS200"/>
    <property type="match status" value="1"/>
</dbReference>
<organism evidence="3 4">
    <name type="scientific">Caldithrix abyssi DSM 13497</name>
    <dbReference type="NCBI Taxonomy" id="880073"/>
    <lineage>
        <taxon>Bacteria</taxon>
        <taxon>Pseudomonadati</taxon>
        <taxon>Calditrichota</taxon>
        <taxon>Calditrichia</taxon>
        <taxon>Calditrichales</taxon>
        <taxon>Calditrichaceae</taxon>
        <taxon>Caldithrix</taxon>
    </lineage>
</organism>
<evidence type="ECO:0000259" key="1">
    <source>
        <dbReference type="SMART" id="SM01321"/>
    </source>
</evidence>
<dbReference type="PaxDb" id="880073-Calab_1783"/>
<evidence type="ECO:0000313" key="4">
    <source>
        <dbReference type="Proteomes" id="UP000004671"/>
    </source>
</evidence>
<evidence type="ECO:0000313" key="5">
    <source>
        <dbReference type="Proteomes" id="UP000183868"/>
    </source>
</evidence>
<dbReference type="EMBL" id="CM001402">
    <property type="protein sequence ID" value="EHO41399.1"/>
    <property type="molecule type" value="Genomic_DNA"/>
</dbReference>